<gene>
    <name evidence="17" type="ORF">ENL96_02625</name>
</gene>
<feature type="transmembrane region" description="Helical" evidence="16">
    <location>
        <begin position="172"/>
        <end position="188"/>
    </location>
</feature>
<keyword evidence="7 16" id="KW-1133">Transmembrane helix</keyword>
<sequence>MQTYKGKRSHKTEKIKRWLERIREGVKRRKELKPPDYVILVLTLFFIAFGLLMVLNSSVVFSFAYFGQKYKFLFQQLAWISIGAILMFITYKINYRIYNKITIPLLIITAIFLIIVIIFGKRVYGAQRWIDLVTFSVQPSELSKLTFILYLSSWLSKKREYSNWKQYITEEWLPFIFTLSIIAGLIIGGRDMGTAMTLTFIALSMYFISARNSYQKKGFILMLSLIILLSSLMILTSKYRLERVKVYLDLLRGNIRNPDKEGYQITQVLIAIGAGGLFGRGFTESLQKYDLVETSAATDSIIAIIGEELGFVFLVTLCAAYLFFTLRAFKISSKSPDIFGALTAAGIGLWVSIQAFINISANIGLIPLTGVPLPFISYGGSSIVTLMTGIGILLNISRYTLDKQ</sequence>
<feature type="transmembrane region" description="Helical" evidence="16">
    <location>
        <begin position="195"/>
        <end position="214"/>
    </location>
</feature>
<feature type="transmembrane region" description="Helical" evidence="16">
    <location>
        <begin position="37"/>
        <end position="66"/>
    </location>
</feature>
<protein>
    <recommendedName>
        <fullName evidence="12">Probable peptidoglycan glycosyltransferase FtsW</fullName>
        <ecNumber evidence="14">2.4.99.28</ecNumber>
    </recommendedName>
    <alternativeName>
        <fullName evidence="13">Cell division protein FtsW</fullName>
    </alternativeName>
    <alternativeName>
        <fullName evidence="10">Cell wall polymerase</fullName>
    </alternativeName>
    <alternativeName>
        <fullName evidence="9">Peptidoglycan polymerase</fullName>
    </alternativeName>
</protein>
<dbReference type="GO" id="GO:0015648">
    <property type="term" value="F:lipid-linked peptidoglycan transporter activity"/>
    <property type="evidence" value="ECO:0007669"/>
    <property type="project" value="TreeGrafter"/>
</dbReference>
<evidence type="ECO:0000256" key="10">
    <source>
        <dbReference type="ARBA" id="ARBA00033270"/>
    </source>
</evidence>
<dbReference type="AlphaFoldDB" id="A0A7C5UWL8"/>
<evidence type="ECO:0000256" key="15">
    <source>
        <dbReference type="ARBA" id="ARBA00049902"/>
    </source>
</evidence>
<feature type="transmembrane region" description="Helical" evidence="16">
    <location>
        <begin position="103"/>
        <end position="120"/>
    </location>
</feature>
<evidence type="ECO:0000313" key="17">
    <source>
        <dbReference type="EMBL" id="HHR92384.1"/>
    </source>
</evidence>
<feature type="transmembrane region" description="Helical" evidence="16">
    <location>
        <begin position="72"/>
        <end position="91"/>
    </location>
</feature>
<evidence type="ECO:0000256" key="16">
    <source>
        <dbReference type="SAM" id="Phobius"/>
    </source>
</evidence>
<keyword evidence="5" id="KW-0133">Cell shape</keyword>
<dbReference type="GO" id="GO:0032153">
    <property type="term" value="C:cell division site"/>
    <property type="evidence" value="ECO:0007669"/>
    <property type="project" value="TreeGrafter"/>
</dbReference>
<evidence type="ECO:0000256" key="6">
    <source>
        <dbReference type="ARBA" id="ARBA00022984"/>
    </source>
</evidence>
<evidence type="ECO:0000256" key="11">
    <source>
        <dbReference type="ARBA" id="ARBA00038053"/>
    </source>
</evidence>
<evidence type="ECO:0000256" key="7">
    <source>
        <dbReference type="ARBA" id="ARBA00022989"/>
    </source>
</evidence>
<dbReference type="InterPro" id="IPR018365">
    <property type="entry name" value="Cell_cycle_FtsW-rel_CS"/>
</dbReference>
<proteinExistence type="inferred from homology"/>
<dbReference type="EMBL" id="DRVY01000079">
    <property type="protein sequence ID" value="HHR92384.1"/>
    <property type="molecule type" value="Genomic_DNA"/>
</dbReference>
<keyword evidence="2" id="KW-0328">Glycosyltransferase</keyword>
<evidence type="ECO:0000256" key="2">
    <source>
        <dbReference type="ARBA" id="ARBA00022676"/>
    </source>
</evidence>
<evidence type="ECO:0000256" key="4">
    <source>
        <dbReference type="ARBA" id="ARBA00022692"/>
    </source>
</evidence>
<dbReference type="GO" id="GO:0005886">
    <property type="term" value="C:plasma membrane"/>
    <property type="evidence" value="ECO:0007669"/>
    <property type="project" value="TreeGrafter"/>
</dbReference>
<dbReference type="PANTHER" id="PTHR30474:SF2">
    <property type="entry name" value="PEPTIDOGLYCAN GLYCOSYLTRANSFERASE FTSW-RELATED"/>
    <property type="match status" value="1"/>
</dbReference>
<comment type="catalytic activity">
    <reaction evidence="15">
        <text>[GlcNAc-(1-&gt;4)-Mur2Ac(oyl-L-Ala-gamma-D-Glu-L-Lys-D-Ala-D-Ala)](n)-di-trans,octa-cis-undecaprenyl diphosphate + beta-D-GlcNAc-(1-&gt;4)-Mur2Ac(oyl-L-Ala-gamma-D-Glu-L-Lys-D-Ala-D-Ala)-di-trans,octa-cis-undecaprenyl diphosphate = [GlcNAc-(1-&gt;4)-Mur2Ac(oyl-L-Ala-gamma-D-Glu-L-Lys-D-Ala-D-Ala)](n+1)-di-trans,octa-cis-undecaprenyl diphosphate + di-trans,octa-cis-undecaprenyl diphosphate + H(+)</text>
        <dbReference type="Rhea" id="RHEA:23708"/>
        <dbReference type="Rhea" id="RHEA-COMP:9602"/>
        <dbReference type="Rhea" id="RHEA-COMP:9603"/>
        <dbReference type="ChEBI" id="CHEBI:15378"/>
        <dbReference type="ChEBI" id="CHEBI:58405"/>
        <dbReference type="ChEBI" id="CHEBI:60033"/>
        <dbReference type="ChEBI" id="CHEBI:78435"/>
        <dbReference type="EC" id="2.4.99.28"/>
    </reaction>
</comment>
<feature type="transmembrane region" description="Helical" evidence="16">
    <location>
        <begin position="301"/>
        <end position="326"/>
    </location>
</feature>
<feature type="transmembrane region" description="Helical" evidence="16">
    <location>
        <begin position="338"/>
        <end position="363"/>
    </location>
</feature>
<dbReference type="PANTHER" id="PTHR30474">
    <property type="entry name" value="CELL CYCLE PROTEIN"/>
    <property type="match status" value="1"/>
</dbReference>
<dbReference type="EC" id="2.4.99.28" evidence="14"/>
<comment type="similarity">
    <text evidence="11">Belongs to the SEDS family. FtsW subfamily.</text>
</comment>
<dbReference type="GO" id="GO:0008955">
    <property type="term" value="F:peptidoglycan glycosyltransferase activity"/>
    <property type="evidence" value="ECO:0007669"/>
    <property type="project" value="UniProtKB-EC"/>
</dbReference>
<accession>A0A7C5UWL8</accession>
<evidence type="ECO:0000256" key="5">
    <source>
        <dbReference type="ARBA" id="ARBA00022960"/>
    </source>
</evidence>
<keyword evidence="4 16" id="KW-0812">Transmembrane</keyword>
<dbReference type="GO" id="GO:0051301">
    <property type="term" value="P:cell division"/>
    <property type="evidence" value="ECO:0007669"/>
    <property type="project" value="UniProtKB-KW"/>
</dbReference>
<evidence type="ECO:0000256" key="9">
    <source>
        <dbReference type="ARBA" id="ARBA00032370"/>
    </source>
</evidence>
<dbReference type="PROSITE" id="PS00428">
    <property type="entry name" value="FTSW_RODA_SPOVE"/>
    <property type="match status" value="1"/>
</dbReference>
<comment type="subcellular location">
    <subcellularLocation>
        <location evidence="1">Membrane</location>
        <topology evidence="1">Multi-pass membrane protein</topology>
    </subcellularLocation>
</comment>
<keyword evidence="17" id="KW-0131">Cell cycle</keyword>
<evidence type="ECO:0000256" key="14">
    <source>
        <dbReference type="ARBA" id="ARBA00044770"/>
    </source>
</evidence>
<dbReference type="Pfam" id="PF01098">
    <property type="entry name" value="FTSW_RODA_SPOVE"/>
    <property type="match status" value="1"/>
</dbReference>
<name>A0A7C5UWL8_UNCC3</name>
<feature type="transmembrane region" description="Helical" evidence="16">
    <location>
        <begin position="220"/>
        <end position="241"/>
    </location>
</feature>
<reference evidence="17" key="1">
    <citation type="journal article" date="2020" name="mSystems">
        <title>Genome- and Community-Level Interaction Insights into Carbon Utilization and Element Cycling Functions of Hydrothermarchaeota in Hydrothermal Sediment.</title>
        <authorList>
            <person name="Zhou Z."/>
            <person name="Liu Y."/>
            <person name="Xu W."/>
            <person name="Pan J."/>
            <person name="Luo Z.H."/>
            <person name="Li M."/>
        </authorList>
    </citation>
    <scope>NUCLEOTIDE SEQUENCE [LARGE SCALE GENOMIC DNA]</scope>
    <source>
        <strain evidence="17">SpSt-1042</strain>
    </source>
</reference>
<dbReference type="GO" id="GO:0009252">
    <property type="term" value="P:peptidoglycan biosynthetic process"/>
    <property type="evidence" value="ECO:0007669"/>
    <property type="project" value="UniProtKB-KW"/>
</dbReference>
<evidence type="ECO:0000256" key="8">
    <source>
        <dbReference type="ARBA" id="ARBA00023136"/>
    </source>
</evidence>
<organism evidence="17">
    <name type="scientific">candidate division CPR3 bacterium</name>
    <dbReference type="NCBI Taxonomy" id="2268181"/>
    <lineage>
        <taxon>Bacteria</taxon>
        <taxon>Bacteria division CPR3</taxon>
    </lineage>
</organism>
<keyword evidence="6" id="KW-0573">Peptidoglycan synthesis</keyword>
<evidence type="ECO:0000256" key="3">
    <source>
        <dbReference type="ARBA" id="ARBA00022679"/>
    </source>
</evidence>
<keyword evidence="17" id="KW-0132">Cell division</keyword>
<dbReference type="InterPro" id="IPR001182">
    <property type="entry name" value="FtsW/RodA"/>
</dbReference>
<evidence type="ECO:0000256" key="1">
    <source>
        <dbReference type="ARBA" id="ARBA00004141"/>
    </source>
</evidence>
<keyword evidence="8 16" id="KW-0472">Membrane</keyword>
<evidence type="ECO:0000256" key="12">
    <source>
        <dbReference type="ARBA" id="ARBA00041185"/>
    </source>
</evidence>
<keyword evidence="3" id="KW-0808">Transferase</keyword>
<dbReference type="GO" id="GO:0008360">
    <property type="term" value="P:regulation of cell shape"/>
    <property type="evidence" value="ECO:0007669"/>
    <property type="project" value="UniProtKB-KW"/>
</dbReference>
<comment type="caution">
    <text evidence="17">The sequence shown here is derived from an EMBL/GenBank/DDBJ whole genome shotgun (WGS) entry which is preliminary data.</text>
</comment>
<feature type="transmembrane region" description="Helical" evidence="16">
    <location>
        <begin position="375"/>
        <end position="396"/>
    </location>
</feature>
<evidence type="ECO:0000256" key="13">
    <source>
        <dbReference type="ARBA" id="ARBA00041418"/>
    </source>
</evidence>